<dbReference type="WBParaSite" id="L893_g21864.t1">
    <property type="protein sequence ID" value="L893_g21864.t1"/>
    <property type="gene ID" value="L893_g21864"/>
</dbReference>
<dbReference type="Gene3D" id="3.40.50.1820">
    <property type="entry name" value="alpha/beta hydrolase"/>
    <property type="match status" value="1"/>
</dbReference>
<accession>A0A1I7Z143</accession>
<protein>
    <submittedName>
        <fullName evidence="4">Lipase_3 domain-containing protein</fullName>
    </submittedName>
</protein>
<dbReference type="InterPro" id="IPR002921">
    <property type="entry name" value="Fungal_lipase-type"/>
</dbReference>
<keyword evidence="1" id="KW-0732">Signal</keyword>
<proteinExistence type="predicted"/>
<dbReference type="SUPFAM" id="SSF53474">
    <property type="entry name" value="alpha/beta-Hydrolases"/>
    <property type="match status" value="1"/>
</dbReference>
<evidence type="ECO:0000313" key="4">
    <source>
        <dbReference type="WBParaSite" id="L893_g21864.t1"/>
    </source>
</evidence>
<dbReference type="Pfam" id="PF01764">
    <property type="entry name" value="Lipase_3"/>
    <property type="match status" value="1"/>
</dbReference>
<dbReference type="PANTHER" id="PTHR45908">
    <property type="entry name" value="PROTEIN CBG11750-RELATED"/>
    <property type="match status" value="1"/>
</dbReference>
<evidence type="ECO:0000313" key="3">
    <source>
        <dbReference type="Proteomes" id="UP000095287"/>
    </source>
</evidence>
<feature type="chain" id="PRO_5009312824" evidence="1">
    <location>
        <begin position="17"/>
        <end position="300"/>
    </location>
</feature>
<keyword evidence="3" id="KW-1185">Reference proteome</keyword>
<dbReference type="AlphaFoldDB" id="A0A1I7Z143"/>
<feature type="domain" description="Fungal lipase-type" evidence="2">
    <location>
        <begin position="96"/>
        <end position="232"/>
    </location>
</feature>
<name>A0A1I7Z143_9BILA</name>
<organism evidence="3 4">
    <name type="scientific">Steinernema glaseri</name>
    <dbReference type="NCBI Taxonomy" id="37863"/>
    <lineage>
        <taxon>Eukaryota</taxon>
        <taxon>Metazoa</taxon>
        <taxon>Ecdysozoa</taxon>
        <taxon>Nematoda</taxon>
        <taxon>Chromadorea</taxon>
        <taxon>Rhabditida</taxon>
        <taxon>Tylenchina</taxon>
        <taxon>Panagrolaimomorpha</taxon>
        <taxon>Strongyloidoidea</taxon>
        <taxon>Steinernematidae</taxon>
        <taxon>Steinernema</taxon>
    </lineage>
</organism>
<sequence>MQQLLFIVSLLAPVTAIALPRPPSSQAALGYSDDLGRNKLMPMSAAAYTDDPSKCVANVFGVAHSEPPQQVSVKCDFAGDTCSAFVTASHRDNAVIVAFRGTEGATQVLQTFDGSNFEHEKFPGGGKVGEYYMQAFRDLWNGGLKDRYLALRNKYPGYRLWVTGHNTGGSLASIFAATVVFQQLEKSENVLLVTFGQLRTGNKDYADAHDRLVTNSFRVVHKRDMIAHLPTLNWEGYYHHGQEIWYDNDMTLSDGDDFTQCKQGESKDCSDGLWFSMSATDNYHYYDRVITKFGANGCQQ</sequence>
<dbReference type="GO" id="GO:0006629">
    <property type="term" value="P:lipid metabolic process"/>
    <property type="evidence" value="ECO:0007669"/>
    <property type="project" value="InterPro"/>
</dbReference>
<dbReference type="CDD" id="cd00519">
    <property type="entry name" value="Lipase_3"/>
    <property type="match status" value="1"/>
</dbReference>
<dbReference type="InterPro" id="IPR029058">
    <property type="entry name" value="AB_hydrolase_fold"/>
</dbReference>
<reference evidence="4" key="1">
    <citation type="submission" date="2016-11" db="UniProtKB">
        <authorList>
            <consortium name="WormBaseParasite"/>
        </authorList>
    </citation>
    <scope>IDENTIFICATION</scope>
</reference>
<evidence type="ECO:0000259" key="2">
    <source>
        <dbReference type="Pfam" id="PF01764"/>
    </source>
</evidence>
<feature type="signal peptide" evidence="1">
    <location>
        <begin position="1"/>
        <end position="16"/>
    </location>
</feature>
<dbReference type="Proteomes" id="UP000095287">
    <property type="component" value="Unplaced"/>
</dbReference>
<evidence type="ECO:0000256" key="1">
    <source>
        <dbReference type="SAM" id="SignalP"/>
    </source>
</evidence>